<gene>
    <name evidence="11" type="ORF">QO005_003843</name>
</gene>
<feature type="transmembrane region" description="Helical" evidence="8">
    <location>
        <begin position="250"/>
        <end position="274"/>
    </location>
</feature>
<dbReference type="SMART" id="SM00382">
    <property type="entry name" value="AAA"/>
    <property type="match status" value="1"/>
</dbReference>
<dbReference type="InterPro" id="IPR003439">
    <property type="entry name" value="ABC_transporter-like_ATP-bd"/>
</dbReference>
<dbReference type="InterPro" id="IPR039421">
    <property type="entry name" value="Type_1_exporter"/>
</dbReference>
<evidence type="ECO:0000313" key="11">
    <source>
        <dbReference type="EMBL" id="MDQ0457485.1"/>
    </source>
</evidence>
<dbReference type="InterPro" id="IPR011527">
    <property type="entry name" value="ABC1_TM_dom"/>
</dbReference>
<dbReference type="Gene3D" id="3.40.50.300">
    <property type="entry name" value="P-loop containing nucleotide triphosphate hydrolases"/>
    <property type="match status" value="1"/>
</dbReference>
<dbReference type="Gene3D" id="1.20.1560.10">
    <property type="entry name" value="ABC transporter type 1, transmembrane domain"/>
    <property type="match status" value="1"/>
</dbReference>
<evidence type="ECO:0000259" key="9">
    <source>
        <dbReference type="PROSITE" id="PS50893"/>
    </source>
</evidence>
<evidence type="ECO:0000256" key="6">
    <source>
        <dbReference type="ARBA" id="ARBA00022989"/>
    </source>
</evidence>
<dbReference type="PANTHER" id="PTHR24221:SF654">
    <property type="entry name" value="ATP-BINDING CASSETTE SUB-FAMILY B MEMBER 6"/>
    <property type="match status" value="1"/>
</dbReference>
<keyword evidence="7 8" id="KW-0472">Membrane</keyword>
<keyword evidence="4" id="KW-0547">Nucleotide-binding</keyword>
<feature type="transmembrane region" description="Helical" evidence="8">
    <location>
        <begin position="280"/>
        <end position="300"/>
    </location>
</feature>
<sequence>MKPLFDIFRLILREQQTAMLRGAALSLLVIIMGVTVLGLSGWFITAAAAAGLVGAGAVFDVFRPSAMVRFLALGRAAARYGERMLTHDATLRALETLRIRFLAGLLTSSYNRMIHMRGAQTLNRLTGDIDALDGVALRLVLPLLAGVSAQIVALVALWLLVSPLVALWVFVGYIIGSGLAFGWGARATTRMSRRAELAAQAFRSRLIDMIRARRDLAVYGFLDSQRRAVDDAEFRRLQHRRRLDRAERRAGALLAVVTSIVAAGALGIGMMLVQSGEIEPAFAALGFFAAFALSETLAPLRRAAADFGRMADAARRVGGDLTRPVSFLTDGDPVFENSALRLERLVLHRPDGAQPLMRETSFSVAAGETVAITGASGTGKSTLLLAIAGLHPVAAGEIILGGRAIADWPEIVLRRHVTLLPQRSSLMAGTFAEALELAGPVAEARLWDVLAVTQLDHIVRERGGPSARIGPRGDGLSGGEARRLVLARALLRSPRVLLLDEPTEGLDDATAYAVLLGIRRILPDAAILIAAHRRIETEFAGRIVALEKSHIKNTGY</sequence>
<dbReference type="EMBL" id="JAUSWH010000015">
    <property type="protein sequence ID" value="MDQ0457485.1"/>
    <property type="molecule type" value="Genomic_DNA"/>
</dbReference>
<evidence type="ECO:0000256" key="2">
    <source>
        <dbReference type="ARBA" id="ARBA00005417"/>
    </source>
</evidence>
<evidence type="ECO:0000256" key="7">
    <source>
        <dbReference type="ARBA" id="ARBA00023136"/>
    </source>
</evidence>
<evidence type="ECO:0000259" key="10">
    <source>
        <dbReference type="PROSITE" id="PS50929"/>
    </source>
</evidence>
<evidence type="ECO:0000256" key="4">
    <source>
        <dbReference type="ARBA" id="ARBA00022741"/>
    </source>
</evidence>
<dbReference type="PANTHER" id="PTHR24221">
    <property type="entry name" value="ATP-BINDING CASSETTE SUB-FAMILY B"/>
    <property type="match status" value="1"/>
</dbReference>
<accession>A0ABU0IGU7</accession>
<comment type="subcellular location">
    <subcellularLocation>
        <location evidence="1">Cell membrane</location>
        <topology evidence="1">Multi-pass membrane protein</topology>
    </subcellularLocation>
</comment>
<feature type="domain" description="ABC transmembrane type-1" evidence="10">
    <location>
        <begin position="22"/>
        <end position="309"/>
    </location>
</feature>
<evidence type="ECO:0000256" key="5">
    <source>
        <dbReference type="ARBA" id="ARBA00022840"/>
    </source>
</evidence>
<dbReference type="GO" id="GO:0005524">
    <property type="term" value="F:ATP binding"/>
    <property type="evidence" value="ECO:0007669"/>
    <property type="project" value="UniProtKB-KW"/>
</dbReference>
<comment type="caution">
    <text evidence="11">The sequence shown here is derived from an EMBL/GenBank/DDBJ whole genome shotgun (WGS) entry which is preliminary data.</text>
</comment>
<dbReference type="InterPro" id="IPR036640">
    <property type="entry name" value="ABC1_TM_sf"/>
</dbReference>
<reference evidence="11 12" key="1">
    <citation type="submission" date="2023-07" db="EMBL/GenBank/DDBJ databases">
        <title>Genomic Encyclopedia of Type Strains, Phase IV (KMG-IV): sequencing the most valuable type-strain genomes for metagenomic binning, comparative biology and taxonomic classification.</title>
        <authorList>
            <person name="Goeker M."/>
        </authorList>
    </citation>
    <scope>NUCLEOTIDE SEQUENCE [LARGE SCALE GENOMIC DNA]</scope>
    <source>
        <strain evidence="11 12">DSM 100301</strain>
    </source>
</reference>
<dbReference type="InterPro" id="IPR027417">
    <property type="entry name" value="P-loop_NTPase"/>
</dbReference>
<protein>
    <submittedName>
        <fullName evidence="11">ATP-binding cassette subfamily C protein CydC</fullName>
    </submittedName>
</protein>
<dbReference type="PROSITE" id="PS50893">
    <property type="entry name" value="ABC_TRANSPORTER_2"/>
    <property type="match status" value="1"/>
</dbReference>
<dbReference type="SUPFAM" id="SSF90123">
    <property type="entry name" value="ABC transporter transmembrane region"/>
    <property type="match status" value="1"/>
</dbReference>
<dbReference type="Pfam" id="PF00664">
    <property type="entry name" value="ABC_membrane"/>
    <property type="match status" value="1"/>
</dbReference>
<comment type="similarity">
    <text evidence="2">Belongs to the ABC transporter superfamily.</text>
</comment>
<feature type="transmembrane region" description="Helical" evidence="8">
    <location>
        <begin position="20"/>
        <end position="37"/>
    </location>
</feature>
<dbReference type="InterPro" id="IPR003593">
    <property type="entry name" value="AAA+_ATPase"/>
</dbReference>
<organism evidence="11 12">
    <name type="scientific">Rhizobium paknamense</name>
    <dbReference type="NCBI Taxonomy" id="1206817"/>
    <lineage>
        <taxon>Bacteria</taxon>
        <taxon>Pseudomonadati</taxon>
        <taxon>Pseudomonadota</taxon>
        <taxon>Alphaproteobacteria</taxon>
        <taxon>Hyphomicrobiales</taxon>
        <taxon>Rhizobiaceae</taxon>
        <taxon>Rhizobium/Agrobacterium group</taxon>
        <taxon>Rhizobium</taxon>
    </lineage>
</organism>
<keyword evidence="5 11" id="KW-0067">ATP-binding</keyword>
<dbReference type="CDD" id="cd03228">
    <property type="entry name" value="ABCC_MRP_Like"/>
    <property type="match status" value="1"/>
</dbReference>
<keyword evidence="12" id="KW-1185">Reference proteome</keyword>
<name>A0ABU0IGU7_9HYPH</name>
<dbReference type="PROSITE" id="PS00211">
    <property type="entry name" value="ABC_TRANSPORTER_1"/>
    <property type="match status" value="1"/>
</dbReference>
<evidence type="ECO:0000256" key="1">
    <source>
        <dbReference type="ARBA" id="ARBA00004651"/>
    </source>
</evidence>
<dbReference type="RefSeq" id="WP_307159650.1">
    <property type="nucleotide sequence ID" value="NZ_JAUSWH010000015.1"/>
</dbReference>
<evidence type="ECO:0000256" key="3">
    <source>
        <dbReference type="ARBA" id="ARBA00022692"/>
    </source>
</evidence>
<feature type="domain" description="ABC transporter" evidence="9">
    <location>
        <begin position="340"/>
        <end position="556"/>
    </location>
</feature>
<keyword evidence="3 8" id="KW-0812">Transmembrane</keyword>
<feature type="transmembrane region" description="Helical" evidence="8">
    <location>
        <begin position="165"/>
        <end position="185"/>
    </location>
</feature>
<dbReference type="InterPro" id="IPR017871">
    <property type="entry name" value="ABC_transporter-like_CS"/>
</dbReference>
<dbReference type="PROSITE" id="PS50929">
    <property type="entry name" value="ABC_TM1F"/>
    <property type="match status" value="1"/>
</dbReference>
<evidence type="ECO:0000313" key="12">
    <source>
        <dbReference type="Proteomes" id="UP001235269"/>
    </source>
</evidence>
<evidence type="ECO:0000256" key="8">
    <source>
        <dbReference type="SAM" id="Phobius"/>
    </source>
</evidence>
<feature type="transmembrane region" description="Helical" evidence="8">
    <location>
        <begin position="43"/>
        <end position="62"/>
    </location>
</feature>
<dbReference type="SUPFAM" id="SSF52540">
    <property type="entry name" value="P-loop containing nucleoside triphosphate hydrolases"/>
    <property type="match status" value="1"/>
</dbReference>
<keyword evidence="6 8" id="KW-1133">Transmembrane helix</keyword>
<dbReference type="Proteomes" id="UP001235269">
    <property type="component" value="Unassembled WGS sequence"/>
</dbReference>
<dbReference type="Pfam" id="PF00005">
    <property type="entry name" value="ABC_tran"/>
    <property type="match status" value="1"/>
</dbReference>
<feature type="transmembrane region" description="Helical" evidence="8">
    <location>
        <begin position="139"/>
        <end position="159"/>
    </location>
</feature>
<proteinExistence type="inferred from homology"/>